<evidence type="ECO:0000313" key="2">
    <source>
        <dbReference type="Proteomes" id="UP000744676"/>
    </source>
</evidence>
<keyword evidence="2" id="KW-1185">Reference proteome</keyword>
<sequence>MRLQLSLTFTDPDHTKTGIHVQGRSYWAPANIGPYSQATRAHGVAHFAGQIPLIPASMDLVTADKTPLQAVLSLQHIHRVRRALSGVGEAFAYIAAVVSSESAGAVACRAWAEYKDTSGVETPMFVVRVSGLPRAAAVEWTGLGIDQTMLDSFDLDDDETYIQTPEFDGTRCEFGKQVVNISYAESDPSATTKLECNPAVQHVQGTLYVTSQGYARGMEWYNVYDRQLELVLVDSLAREDGQSLDLVLVTRGLKK</sequence>
<organism evidence="1 2">
    <name type="scientific">Geotrichum galactomycetum</name>
    <dbReference type="NCBI Taxonomy" id="27317"/>
    <lineage>
        <taxon>Eukaryota</taxon>
        <taxon>Fungi</taxon>
        <taxon>Dikarya</taxon>
        <taxon>Ascomycota</taxon>
        <taxon>Saccharomycotina</taxon>
        <taxon>Dipodascomycetes</taxon>
        <taxon>Dipodascales</taxon>
        <taxon>Dipodascaceae</taxon>
        <taxon>Geotrichum</taxon>
    </lineage>
</organism>
<protein>
    <submittedName>
        <fullName evidence="1">Uncharacterized protein</fullName>
    </submittedName>
</protein>
<comment type="caution">
    <text evidence="1">The sequence shown here is derived from an EMBL/GenBank/DDBJ whole genome shotgun (WGS) entry which is preliminary data.</text>
</comment>
<dbReference type="EMBL" id="QVQA01000018">
    <property type="protein sequence ID" value="KAF5100762.1"/>
    <property type="molecule type" value="Genomic_DNA"/>
</dbReference>
<reference evidence="1 2" key="1">
    <citation type="journal article" date="2020" name="Front. Microbiol.">
        <title>Phenotypic and Genetic Characterization of the Cheese Ripening Yeast Geotrichum candidum.</title>
        <authorList>
            <person name="Perkins V."/>
            <person name="Vignola S."/>
            <person name="Lessard M.H."/>
            <person name="Plante P.L."/>
            <person name="Corbeil J."/>
            <person name="Dugat-Bony E."/>
            <person name="Frenette M."/>
            <person name="Labrie S."/>
        </authorList>
    </citation>
    <scope>NUCLEOTIDE SEQUENCE [LARGE SCALE GENOMIC DNA]</scope>
    <source>
        <strain evidence="1 2">LMA-1147</strain>
    </source>
</reference>
<accession>A0ACB6V7U4</accession>
<evidence type="ECO:0000313" key="1">
    <source>
        <dbReference type="EMBL" id="KAF5100762.1"/>
    </source>
</evidence>
<dbReference type="Proteomes" id="UP000744676">
    <property type="component" value="Unassembled WGS sequence"/>
</dbReference>
<proteinExistence type="predicted"/>
<gene>
    <name evidence="1" type="ORF">D0Z00_001150</name>
</gene>
<name>A0ACB6V7U4_9ASCO</name>